<keyword evidence="4" id="KW-0175">Coiled coil</keyword>
<dbReference type="Pfam" id="PF00069">
    <property type="entry name" value="Pkinase"/>
    <property type="match status" value="1"/>
</dbReference>
<dbReference type="GO" id="GO:0005737">
    <property type="term" value="C:cytoplasm"/>
    <property type="evidence" value="ECO:0007669"/>
    <property type="project" value="TreeGrafter"/>
</dbReference>
<dbReference type="Gene3D" id="1.10.510.10">
    <property type="entry name" value="Transferase(Phosphotransferase) domain 1"/>
    <property type="match status" value="1"/>
</dbReference>
<dbReference type="InterPro" id="IPR011009">
    <property type="entry name" value="Kinase-like_dom_sf"/>
</dbReference>
<protein>
    <submittedName>
        <fullName evidence="8">Protein kinase domain-containing protein</fullName>
    </submittedName>
</protein>
<keyword evidence="7" id="KW-1185">Reference proteome</keyword>
<dbReference type="GO" id="GO:0000226">
    <property type="term" value="P:microtubule cytoskeleton organization"/>
    <property type="evidence" value="ECO:0007669"/>
    <property type="project" value="TreeGrafter"/>
</dbReference>
<dbReference type="WBParaSite" id="EVEC_0000950801-mRNA-1">
    <property type="protein sequence ID" value="EVEC_0000950801-mRNA-1"/>
    <property type="gene ID" value="EVEC_0000950801"/>
</dbReference>
<dbReference type="AlphaFoldDB" id="A0A0N4VFI7"/>
<keyword evidence="3" id="KW-0067">ATP-binding</keyword>
<reference evidence="8" key="1">
    <citation type="submission" date="2017-02" db="UniProtKB">
        <authorList>
            <consortium name="WormBaseParasite"/>
        </authorList>
    </citation>
    <scope>IDENTIFICATION</scope>
</reference>
<comment type="cofactor">
    <cofactor evidence="1">
        <name>Mg(2+)</name>
        <dbReference type="ChEBI" id="CHEBI:18420"/>
    </cofactor>
</comment>
<dbReference type="InterPro" id="IPR000719">
    <property type="entry name" value="Prot_kinase_dom"/>
</dbReference>
<dbReference type="GO" id="GO:0005524">
    <property type="term" value="F:ATP binding"/>
    <property type="evidence" value="ECO:0007669"/>
    <property type="project" value="UniProtKB-KW"/>
</dbReference>
<dbReference type="Proteomes" id="UP000274131">
    <property type="component" value="Unassembled WGS sequence"/>
</dbReference>
<reference evidence="6 7" key="2">
    <citation type="submission" date="2018-10" db="EMBL/GenBank/DDBJ databases">
        <authorList>
            <consortium name="Pathogen Informatics"/>
        </authorList>
    </citation>
    <scope>NUCLEOTIDE SEQUENCE [LARGE SCALE GENOMIC DNA]</scope>
</reference>
<evidence type="ECO:0000256" key="2">
    <source>
        <dbReference type="ARBA" id="ARBA00022741"/>
    </source>
</evidence>
<dbReference type="PROSITE" id="PS00108">
    <property type="entry name" value="PROTEIN_KINASE_ST"/>
    <property type="match status" value="1"/>
</dbReference>
<sequence length="333" mass="38732">MERSKMDQKAQHLLSREIQAMEELHHPNIIRLFECVETMTRTFLVMEYAGGGELYGYIRERGKLPEQDCKPLFSQIVAAVAHMHTRKLVHRDIKAENVIFSRPGQIKLADFGFSCKLEEDGKLRTFCGSPPYAAPELFKEEKYYGPMVDIWAMGVLLFFMLVGNTPFRGDTISDLRQNILKGFFDLPDYLSSFAQLIITRMLEMNPEKRMTVFDIKCKTHHTSKNPDKNAIVQAVWHDLSQYGITEEMLAESYPKAPRSAVVGTYRIVLYQTQIKAEEEERQRAMMEQEQNEFEVTKKKVTPMLNHRNSVMRSMQFLNACIDREQEGWIICHM</sequence>
<evidence type="ECO:0000259" key="5">
    <source>
        <dbReference type="PROSITE" id="PS50011"/>
    </source>
</evidence>
<evidence type="ECO:0000256" key="3">
    <source>
        <dbReference type="ARBA" id="ARBA00022840"/>
    </source>
</evidence>
<evidence type="ECO:0000256" key="4">
    <source>
        <dbReference type="SAM" id="Coils"/>
    </source>
</evidence>
<proteinExistence type="predicted"/>
<dbReference type="SMART" id="SM00220">
    <property type="entry name" value="S_TKc"/>
    <property type="match status" value="1"/>
</dbReference>
<dbReference type="PROSITE" id="PS50011">
    <property type="entry name" value="PROTEIN_KINASE_DOM"/>
    <property type="match status" value="1"/>
</dbReference>
<evidence type="ECO:0000256" key="1">
    <source>
        <dbReference type="ARBA" id="ARBA00001946"/>
    </source>
</evidence>
<evidence type="ECO:0000313" key="7">
    <source>
        <dbReference type="Proteomes" id="UP000274131"/>
    </source>
</evidence>
<evidence type="ECO:0000313" key="6">
    <source>
        <dbReference type="EMBL" id="VDD94167.1"/>
    </source>
</evidence>
<dbReference type="GO" id="GO:0050321">
    <property type="term" value="F:tau-protein kinase activity"/>
    <property type="evidence" value="ECO:0007669"/>
    <property type="project" value="TreeGrafter"/>
</dbReference>
<dbReference type="STRING" id="51028.A0A0N4VFI7"/>
<keyword evidence="2" id="KW-0547">Nucleotide-binding</keyword>
<dbReference type="GO" id="GO:0035556">
    <property type="term" value="P:intracellular signal transduction"/>
    <property type="evidence" value="ECO:0007669"/>
    <property type="project" value="TreeGrafter"/>
</dbReference>
<dbReference type="PANTHER" id="PTHR24346">
    <property type="entry name" value="MAP/MICROTUBULE AFFINITY-REGULATING KINASE"/>
    <property type="match status" value="1"/>
</dbReference>
<name>A0A0N4VFI7_ENTVE</name>
<dbReference type="PANTHER" id="PTHR24346:SF49">
    <property type="entry name" value="NIM1 SERINE_THREONINE PROTEIN KINASE"/>
    <property type="match status" value="1"/>
</dbReference>
<gene>
    <name evidence="6" type="ORF">EVEC_LOCUS8918</name>
</gene>
<evidence type="ECO:0000313" key="8">
    <source>
        <dbReference type="WBParaSite" id="EVEC_0000950801-mRNA-1"/>
    </source>
</evidence>
<dbReference type="EMBL" id="UXUI01009695">
    <property type="protein sequence ID" value="VDD94167.1"/>
    <property type="molecule type" value="Genomic_DNA"/>
</dbReference>
<feature type="coiled-coil region" evidence="4">
    <location>
        <begin position="267"/>
        <end position="296"/>
    </location>
</feature>
<dbReference type="InterPro" id="IPR008271">
    <property type="entry name" value="Ser/Thr_kinase_AS"/>
</dbReference>
<organism evidence="8">
    <name type="scientific">Enterobius vermicularis</name>
    <name type="common">Human pinworm</name>
    <dbReference type="NCBI Taxonomy" id="51028"/>
    <lineage>
        <taxon>Eukaryota</taxon>
        <taxon>Metazoa</taxon>
        <taxon>Ecdysozoa</taxon>
        <taxon>Nematoda</taxon>
        <taxon>Chromadorea</taxon>
        <taxon>Rhabditida</taxon>
        <taxon>Spirurina</taxon>
        <taxon>Oxyuridomorpha</taxon>
        <taxon>Oxyuroidea</taxon>
        <taxon>Oxyuridae</taxon>
        <taxon>Enterobius</taxon>
    </lineage>
</organism>
<feature type="domain" description="Protein kinase" evidence="5">
    <location>
        <begin position="1"/>
        <end position="223"/>
    </location>
</feature>
<dbReference type="SUPFAM" id="SSF56112">
    <property type="entry name" value="Protein kinase-like (PK-like)"/>
    <property type="match status" value="1"/>
</dbReference>
<dbReference type="FunFam" id="1.10.510.10:FF:000571">
    <property type="entry name" value="Maternal embryonic leucine zipper kinase"/>
    <property type="match status" value="1"/>
</dbReference>
<accession>A0A0N4VFI7</accession>
<dbReference type="OrthoDB" id="193931at2759"/>